<evidence type="ECO:0000256" key="2">
    <source>
        <dbReference type="ARBA" id="ARBA00022801"/>
    </source>
</evidence>
<dbReference type="InterPro" id="IPR000387">
    <property type="entry name" value="Tyr_Pase_dom"/>
</dbReference>
<dbReference type="Gene3D" id="3.90.190.10">
    <property type="entry name" value="Protein tyrosine phosphatase superfamily"/>
    <property type="match status" value="1"/>
</dbReference>
<dbReference type="STRING" id="1317121.ATO11_08700"/>
<protein>
    <recommendedName>
        <fullName evidence="1">protein-tyrosine-phosphatase</fullName>
        <ecNumber evidence="1">3.1.3.48</ecNumber>
    </recommendedName>
</protein>
<dbReference type="InterPro" id="IPR029021">
    <property type="entry name" value="Prot-tyrosine_phosphatase-like"/>
</dbReference>
<dbReference type="PROSITE" id="PS00383">
    <property type="entry name" value="TYR_PHOSPHATASE_1"/>
    <property type="match status" value="1"/>
</dbReference>
<organism evidence="5 6">
    <name type="scientific">Pseudaestuariivita atlantica</name>
    <dbReference type="NCBI Taxonomy" id="1317121"/>
    <lineage>
        <taxon>Bacteria</taxon>
        <taxon>Pseudomonadati</taxon>
        <taxon>Pseudomonadota</taxon>
        <taxon>Alphaproteobacteria</taxon>
        <taxon>Rhodobacterales</taxon>
        <taxon>Paracoccaceae</taxon>
        <taxon>Pseudaestuariivita</taxon>
    </lineage>
</organism>
<dbReference type="EC" id="3.1.3.48" evidence="1"/>
<dbReference type="SUPFAM" id="SSF52799">
    <property type="entry name" value="(Phosphotyrosine protein) phosphatases II"/>
    <property type="match status" value="1"/>
</dbReference>
<dbReference type="EMBL" id="AQQZ01000003">
    <property type="protein sequence ID" value="KNG94465.1"/>
    <property type="molecule type" value="Genomic_DNA"/>
</dbReference>
<sequence>MGEGAIALSPLPGRFGDYAADLACIRDWSPALVISMTTAPEMASRGAARMDADLSEAGIAWAGMPVPDFGAPRGESGWDAVSHRAHGVLDGGGRVLIHCFGGCGRSGMAALRLMVERGEDGPAALLRLRDARPCAVETQDQLDWALAGAISAGN</sequence>
<reference evidence="5 6" key="1">
    <citation type="journal article" date="2015" name="Int. J. Syst. Evol. Microbiol.">
        <title>Aestuariivita atlantica sp. nov., isolated from deep sea sediment of the Atlantic Ocean.</title>
        <authorList>
            <person name="Li G."/>
            <person name="Lai Q."/>
            <person name="Du Y."/>
            <person name="Liu X."/>
            <person name="Sun F."/>
            <person name="Shao Z."/>
        </authorList>
    </citation>
    <scope>NUCLEOTIDE SEQUENCE [LARGE SCALE GENOMIC DNA]</scope>
    <source>
        <strain evidence="5 6">22II-S11-z3</strain>
    </source>
</reference>
<dbReference type="Pfam" id="PF05706">
    <property type="entry name" value="CDKN3"/>
    <property type="match status" value="1"/>
</dbReference>
<evidence type="ECO:0000259" key="4">
    <source>
        <dbReference type="PROSITE" id="PS50056"/>
    </source>
</evidence>
<name>A0A0L1JRU4_9RHOB</name>
<gene>
    <name evidence="5" type="ORF">ATO11_08700</name>
</gene>
<dbReference type="Proteomes" id="UP000036938">
    <property type="component" value="Unassembled WGS sequence"/>
</dbReference>
<keyword evidence="3" id="KW-0904">Protein phosphatase</keyword>
<evidence type="ECO:0000256" key="3">
    <source>
        <dbReference type="ARBA" id="ARBA00022912"/>
    </source>
</evidence>
<dbReference type="InterPro" id="IPR022778">
    <property type="entry name" value="CDKN3"/>
</dbReference>
<dbReference type="GO" id="GO:0004725">
    <property type="term" value="F:protein tyrosine phosphatase activity"/>
    <property type="evidence" value="ECO:0007669"/>
    <property type="project" value="UniProtKB-EC"/>
</dbReference>
<proteinExistence type="predicted"/>
<dbReference type="AlphaFoldDB" id="A0A0L1JRU4"/>
<keyword evidence="6" id="KW-1185">Reference proteome</keyword>
<evidence type="ECO:0000256" key="1">
    <source>
        <dbReference type="ARBA" id="ARBA00013064"/>
    </source>
</evidence>
<comment type="caution">
    <text evidence="5">The sequence shown here is derived from an EMBL/GenBank/DDBJ whole genome shotgun (WGS) entry which is preliminary data.</text>
</comment>
<evidence type="ECO:0000313" key="6">
    <source>
        <dbReference type="Proteomes" id="UP000036938"/>
    </source>
</evidence>
<feature type="domain" description="Tyrosine specific protein phosphatases" evidence="4">
    <location>
        <begin position="92"/>
        <end position="143"/>
    </location>
</feature>
<dbReference type="OrthoDB" id="9806482at2"/>
<accession>A0A0L1JRU4</accession>
<keyword evidence="2" id="KW-0378">Hydrolase</keyword>
<dbReference type="InterPro" id="IPR016130">
    <property type="entry name" value="Tyr_Pase_AS"/>
</dbReference>
<dbReference type="PROSITE" id="PS50056">
    <property type="entry name" value="TYR_PHOSPHATASE_2"/>
    <property type="match status" value="1"/>
</dbReference>
<evidence type="ECO:0000313" key="5">
    <source>
        <dbReference type="EMBL" id="KNG94465.1"/>
    </source>
</evidence>